<reference evidence="1 2" key="1">
    <citation type="journal article" date="2019" name="Mol. Biol. Evol.">
        <title>Blast fungal genomes show frequent chromosomal changes, gene gains and losses, and effector gene turnover.</title>
        <authorList>
            <person name="Gomez Luciano L.B."/>
            <person name="Jason Tsai I."/>
            <person name="Chuma I."/>
            <person name="Tosa Y."/>
            <person name="Chen Y.H."/>
            <person name="Li J.Y."/>
            <person name="Li M.Y."/>
            <person name="Jade Lu M.Y."/>
            <person name="Nakayashiki H."/>
            <person name="Li W.H."/>
        </authorList>
    </citation>
    <scope>NUCLEOTIDE SEQUENCE [LARGE SCALE GENOMIC DNA]</scope>
    <source>
        <strain evidence="1">MZ5-1-6</strain>
    </source>
</reference>
<organism evidence="1 2">
    <name type="scientific">Pyricularia oryzae</name>
    <name type="common">Rice blast fungus</name>
    <name type="synonym">Magnaporthe oryzae</name>
    <dbReference type="NCBI Taxonomy" id="318829"/>
    <lineage>
        <taxon>Eukaryota</taxon>
        <taxon>Fungi</taxon>
        <taxon>Dikarya</taxon>
        <taxon>Ascomycota</taxon>
        <taxon>Pezizomycotina</taxon>
        <taxon>Sordariomycetes</taxon>
        <taxon>Sordariomycetidae</taxon>
        <taxon>Magnaporthales</taxon>
        <taxon>Pyriculariaceae</taxon>
        <taxon>Pyricularia</taxon>
    </lineage>
</organism>
<dbReference type="Gene3D" id="2.120.10.30">
    <property type="entry name" value="TolB, C-terminal domain"/>
    <property type="match status" value="1"/>
</dbReference>
<dbReference type="InterPro" id="IPR051288">
    <property type="entry name" value="Serum_paraoxonase/arylesterase"/>
</dbReference>
<dbReference type="VEuPathDB" id="FungiDB:M_BR32_EuGene_00057871"/>
<proteinExistence type="predicted"/>
<dbReference type="InterPro" id="IPR011042">
    <property type="entry name" value="6-blade_b-propeller_TolB-like"/>
</dbReference>
<accession>A0A4P7NU03</accession>
<sequence>MGAFAKLSIAFVAIFGVLFQLYLKDEIVNLFAIGRTIQPISDFPYTCRRIENSRLQACEDMWLSEQTRQLFMACSEPLGRAAWLPAVMELDWEKRSLNDAVIVADIDKPHGDFFVTRVLSTQGYEGISGDNKRMYLHGIDGLDGQSEDGKPKISIALINHRASVDAVTGKVLDASAVGGNSTVEIFETGPDATELRHVQTYAQPNITVPNRATFAGDDVDAGIYVTNESKAKVGFVANLMAILSIGNVQFCDATGCEEISSRIRFPNGLYRARDGLLYVPSSGSSNIRVYRHAPGASNNEGRRHPVEEVGIINIGYSIDNISEDADGNLFVAAFPKITEILKFGDDPMNKWSTATIFRIRKTQEADGKLSFTFEKLIEDRDKEVLPGATTAVRDAKTGRLFLGGVTTPFITVCDPK</sequence>
<name>A0A4P7NU03_PYROR</name>
<dbReference type="SUPFAM" id="SSF63829">
    <property type="entry name" value="Calcium-dependent phosphotriesterase"/>
    <property type="match status" value="1"/>
</dbReference>
<protein>
    <submittedName>
        <fullName evidence="1">Uncharacterized protein</fullName>
    </submittedName>
</protein>
<evidence type="ECO:0000313" key="1">
    <source>
        <dbReference type="EMBL" id="QBZ65961.1"/>
    </source>
</evidence>
<gene>
    <name evidence="1" type="ORF">PoMZ_12928</name>
</gene>
<dbReference type="AlphaFoldDB" id="A0A4P7NU03"/>
<dbReference type="EMBL" id="CP034210">
    <property type="protein sequence ID" value="QBZ65961.1"/>
    <property type="molecule type" value="Genomic_DNA"/>
</dbReference>
<dbReference type="PANTHER" id="PTHR11799:SF20">
    <property type="entry name" value="SMP-30_GLUCONOLACTONASE_LRE-LIKE REGION DOMAIN-CONTAINING PROTEIN"/>
    <property type="match status" value="1"/>
</dbReference>
<dbReference type="PANTHER" id="PTHR11799">
    <property type="entry name" value="PARAOXONASE"/>
    <property type="match status" value="1"/>
</dbReference>
<evidence type="ECO:0000313" key="2">
    <source>
        <dbReference type="Proteomes" id="UP000294847"/>
    </source>
</evidence>
<dbReference type="Proteomes" id="UP000294847">
    <property type="component" value="Chromosome 7"/>
</dbReference>